<dbReference type="GeneID" id="26905284"/>
<dbReference type="OMA" id="EMDAEVH"/>
<sequence>MNRDAPPSLRFTRQWTQPTDLEHQTLSKVVYPPQQLDSPSPSPRRLSRTPLCPSSSSPLLPQHRGSSTRPTRRPPAVSSTASPLPTQPPPSLAVGVDRTPRRGTPSFTSSPVRGEMSRHGEAPARESDDAGRLFWQQQAQRFREANAVLRQELNAVYRALNDTGQRRSETAPDGGGAALSDAAWHHFDDHRPPAPHTNSTEDALSYEAVVQQRNVARIELAQEREKNFLLRHRLRESEMEVERLAGRLRGVGAAHSRRRPAPALYPAASTTSAAAAPGKAKARPPTRSPPHPSPTLRRSDSRRAASPSSSPTSSAESSTSSSLVSASRRRRTSSPRSRGITHRQSSSRSNSSCGQRSDGVSSVERSTRTAFSGVPRLSRGYARIQHRSEAPVRRSYSSSSSRSHRTAKPPSPLAPAQEDVLKAAPSSLSANHPVVPQRESKARALLSSLLAAHPPSALEAAFRRHQDHGNTKETVLSETVSSDEASTPRYIFRSRLFGEGDAAHDENALVTRDSSRLQEASQLGVREAYVARQLLSPTPPSRSSRSSAEIDGSTNALAQRLSSSGAWMPVSVTTVEGRTSRGLSLREEIKGGVAEPSTYRSFSF</sequence>
<evidence type="ECO:0000313" key="2">
    <source>
        <dbReference type="EMBL" id="KPA79944.1"/>
    </source>
</evidence>
<feature type="region of interest" description="Disordered" evidence="1">
    <location>
        <begin position="251"/>
        <end position="417"/>
    </location>
</feature>
<feature type="region of interest" description="Disordered" evidence="1">
    <location>
        <begin position="535"/>
        <end position="555"/>
    </location>
</feature>
<accession>A0A0N0VF35</accession>
<organism evidence="2 3">
    <name type="scientific">Leptomonas pyrrhocoris</name>
    <name type="common">Firebug parasite</name>
    <dbReference type="NCBI Taxonomy" id="157538"/>
    <lineage>
        <taxon>Eukaryota</taxon>
        <taxon>Discoba</taxon>
        <taxon>Euglenozoa</taxon>
        <taxon>Kinetoplastea</taxon>
        <taxon>Metakinetoplastina</taxon>
        <taxon>Trypanosomatida</taxon>
        <taxon>Trypanosomatidae</taxon>
        <taxon>Leishmaniinae</taxon>
        <taxon>Leptomonas</taxon>
    </lineage>
</organism>
<gene>
    <name evidence="2" type="ORF">ABB37_04993</name>
</gene>
<reference evidence="2 3" key="1">
    <citation type="submission" date="2015-07" db="EMBL/GenBank/DDBJ databases">
        <title>High-quality genome of monoxenous trypanosomatid Leptomonas pyrrhocoris.</title>
        <authorList>
            <person name="Flegontov P."/>
            <person name="Butenko A."/>
            <person name="Firsov S."/>
            <person name="Vlcek C."/>
            <person name="Logacheva M.D."/>
            <person name="Field M."/>
            <person name="Filatov D."/>
            <person name="Flegontova O."/>
            <person name="Gerasimov E."/>
            <person name="Jackson A.P."/>
            <person name="Kelly S."/>
            <person name="Opperdoes F."/>
            <person name="O'Reilly A."/>
            <person name="Votypka J."/>
            <person name="Yurchenko V."/>
            <person name="Lukes J."/>
        </authorList>
    </citation>
    <scope>NUCLEOTIDE SEQUENCE [LARGE SCALE GENOMIC DNA]</scope>
    <source>
        <strain evidence="2">H10</strain>
    </source>
</reference>
<protein>
    <submittedName>
        <fullName evidence="2">Uncharacterized protein</fullName>
    </submittedName>
</protein>
<dbReference type="EMBL" id="LGTL01000009">
    <property type="protein sequence ID" value="KPA79944.1"/>
    <property type="molecule type" value="Genomic_DNA"/>
</dbReference>
<feature type="compositionally biased region" description="Basic and acidic residues" evidence="1">
    <location>
        <begin position="115"/>
        <end position="129"/>
    </location>
</feature>
<dbReference type="Proteomes" id="UP000037923">
    <property type="component" value="Unassembled WGS sequence"/>
</dbReference>
<feature type="compositionally biased region" description="Low complexity" evidence="1">
    <location>
        <begin position="48"/>
        <end position="62"/>
    </location>
</feature>
<evidence type="ECO:0000256" key="1">
    <source>
        <dbReference type="SAM" id="MobiDB-lite"/>
    </source>
</evidence>
<feature type="compositionally biased region" description="Low complexity" evidence="1">
    <location>
        <begin position="261"/>
        <end position="285"/>
    </location>
</feature>
<evidence type="ECO:0000313" key="3">
    <source>
        <dbReference type="Proteomes" id="UP000037923"/>
    </source>
</evidence>
<proteinExistence type="predicted"/>
<keyword evidence="3" id="KW-1185">Reference proteome</keyword>
<feature type="region of interest" description="Disordered" evidence="1">
    <location>
        <begin position="1"/>
        <end position="129"/>
    </location>
</feature>
<dbReference type="AlphaFoldDB" id="A0A0N0VF35"/>
<dbReference type="VEuPathDB" id="TriTrypDB:LpyrH10_09_0930"/>
<feature type="compositionally biased region" description="Polar residues" evidence="1">
    <location>
        <begin position="358"/>
        <end position="370"/>
    </location>
</feature>
<feature type="compositionally biased region" description="Low complexity" evidence="1">
    <location>
        <begin position="304"/>
        <end position="326"/>
    </location>
</feature>
<name>A0A0N0VF35_LEPPY</name>
<dbReference type="OrthoDB" id="266112at2759"/>
<comment type="caution">
    <text evidence="2">The sequence shown here is derived from an EMBL/GenBank/DDBJ whole genome shotgun (WGS) entry which is preliminary data.</text>
</comment>
<dbReference type="RefSeq" id="XP_015658383.1">
    <property type="nucleotide sequence ID" value="XM_015802867.1"/>
</dbReference>
<feature type="compositionally biased region" description="Low complexity" evidence="1">
    <location>
        <begin position="334"/>
        <end position="357"/>
    </location>
</feature>